<keyword evidence="2" id="KW-1185">Reference proteome</keyword>
<name>A0AAF0W2M5_DAUCS</name>
<evidence type="ECO:0008006" key="3">
    <source>
        <dbReference type="Google" id="ProtNLM"/>
    </source>
</evidence>
<dbReference type="AlphaFoldDB" id="A0AAF0W2M5"/>
<evidence type="ECO:0000313" key="1">
    <source>
        <dbReference type="EMBL" id="WOG82009.1"/>
    </source>
</evidence>
<reference evidence="1" key="2">
    <citation type="submission" date="2022-03" db="EMBL/GenBank/DDBJ databases">
        <title>Draft title - Genomic analysis of global carrot germplasm unveils the trajectory of domestication and the origin of high carotenoid orange carrot.</title>
        <authorList>
            <person name="Iorizzo M."/>
            <person name="Ellison S."/>
            <person name="Senalik D."/>
            <person name="Macko-Podgorni A."/>
            <person name="Grzebelus D."/>
            <person name="Bostan H."/>
            <person name="Rolling W."/>
            <person name="Curaba J."/>
            <person name="Simon P."/>
        </authorList>
    </citation>
    <scope>NUCLEOTIDE SEQUENCE</scope>
    <source>
        <tissue evidence="1">Leaf</tissue>
    </source>
</reference>
<evidence type="ECO:0000313" key="2">
    <source>
        <dbReference type="Proteomes" id="UP000077755"/>
    </source>
</evidence>
<dbReference type="EMBL" id="CP093343">
    <property type="protein sequence ID" value="WOG82009.1"/>
    <property type="molecule type" value="Genomic_DNA"/>
</dbReference>
<accession>A0AAF0W2M5</accession>
<reference evidence="1" key="1">
    <citation type="journal article" date="2016" name="Nat. Genet.">
        <title>A high-quality carrot genome assembly provides new insights into carotenoid accumulation and asterid genome evolution.</title>
        <authorList>
            <person name="Iorizzo M."/>
            <person name="Ellison S."/>
            <person name="Senalik D."/>
            <person name="Zeng P."/>
            <person name="Satapoomin P."/>
            <person name="Huang J."/>
            <person name="Bowman M."/>
            <person name="Iovene M."/>
            <person name="Sanseverino W."/>
            <person name="Cavagnaro P."/>
            <person name="Yildiz M."/>
            <person name="Macko-Podgorni A."/>
            <person name="Moranska E."/>
            <person name="Grzebelus E."/>
            <person name="Grzebelus D."/>
            <person name="Ashrafi H."/>
            <person name="Zheng Z."/>
            <person name="Cheng S."/>
            <person name="Spooner D."/>
            <person name="Van Deynze A."/>
            <person name="Simon P."/>
        </authorList>
    </citation>
    <scope>NUCLEOTIDE SEQUENCE</scope>
    <source>
        <tissue evidence="1">Leaf</tissue>
    </source>
</reference>
<sequence length="233" mass="27484">MEEIYERMYCMIREINDIMKNNKHQSDHGRMNDILFSRWEKMNVPMHCLGFALNPYSYDVNYLQSLAPGGKPRPVPNCNLEVVQGVLKAFDKIGEDEEERRILHQQIAKSPGRRGIFGTLAVKVDDVTMTPISWCSSVERVWSTYSYIHNVKRNRQNFVRADKLAFIHRNIRLLSRFTSSYKDGPYQKWDVDAEASYFDDSGSRLEELRWKEDEIDQEDGVPSSKRQRYEDRF</sequence>
<dbReference type="Proteomes" id="UP000077755">
    <property type="component" value="Chromosome 1"/>
</dbReference>
<organism evidence="1 2">
    <name type="scientific">Daucus carota subsp. sativus</name>
    <name type="common">Carrot</name>
    <dbReference type="NCBI Taxonomy" id="79200"/>
    <lineage>
        <taxon>Eukaryota</taxon>
        <taxon>Viridiplantae</taxon>
        <taxon>Streptophyta</taxon>
        <taxon>Embryophyta</taxon>
        <taxon>Tracheophyta</taxon>
        <taxon>Spermatophyta</taxon>
        <taxon>Magnoliopsida</taxon>
        <taxon>eudicotyledons</taxon>
        <taxon>Gunneridae</taxon>
        <taxon>Pentapetalae</taxon>
        <taxon>asterids</taxon>
        <taxon>campanulids</taxon>
        <taxon>Apiales</taxon>
        <taxon>Apiaceae</taxon>
        <taxon>Apioideae</taxon>
        <taxon>Scandiceae</taxon>
        <taxon>Daucinae</taxon>
        <taxon>Daucus</taxon>
        <taxon>Daucus sect. Daucus</taxon>
    </lineage>
</organism>
<proteinExistence type="predicted"/>
<protein>
    <recommendedName>
        <fullName evidence="3">HAT C-terminal dimerisation domain-containing protein</fullName>
    </recommendedName>
</protein>
<gene>
    <name evidence="1" type="ORF">DCAR_0101168</name>
</gene>